<feature type="compositionally biased region" description="Low complexity" evidence="1">
    <location>
        <begin position="266"/>
        <end position="281"/>
    </location>
</feature>
<feature type="compositionally biased region" description="Basic residues" evidence="1">
    <location>
        <begin position="49"/>
        <end position="63"/>
    </location>
</feature>
<feature type="region of interest" description="Disordered" evidence="1">
    <location>
        <begin position="141"/>
        <end position="250"/>
    </location>
</feature>
<gene>
    <name evidence="2" type="ORF">LCOR_03226.1</name>
</gene>
<dbReference type="STRING" id="1263082.A0A068RPK1"/>
<reference evidence="2" key="1">
    <citation type="submission" date="2013-08" db="EMBL/GenBank/DDBJ databases">
        <title>Gene expansion shapes genome architecture in the human pathogen Lichtheimia corymbifera: an evolutionary genomics analysis in the ancient terrestrial Mucorales (Mucoromycotina).</title>
        <authorList>
            <person name="Schwartze V.U."/>
            <person name="Winter S."/>
            <person name="Shelest E."/>
            <person name="Marcet-Houben M."/>
            <person name="Horn F."/>
            <person name="Wehner S."/>
            <person name="Hoffmann K."/>
            <person name="Riege K."/>
            <person name="Sammeth M."/>
            <person name="Nowrousian M."/>
            <person name="Valiante V."/>
            <person name="Linde J."/>
            <person name="Jacobsen I.D."/>
            <person name="Marz M."/>
            <person name="Brakhage A.A."/>
            <person name="Gabaldon T."/>
            <person name="Bocker S."/>
            <person name="Voigt K."/>
        </authorList>
    </citation>
    <scope>NUCLEOTIDE SEQUENCE [LARGE SCALE GENOMIC DNA]</scope>
    <source>
        <strain evidence="2">FSU 9682</strain>
    </source>
</reference>
<sequence length="384" mass="43257">MPTLLSISQNEPFPMSTMTDGQQPTSYKEIIKQLAAQAPKPYGAIPPLLKKRKKKSSKHRSRRKSPDPADEPQQLKPMRRMSHVEDWIVVDSKESLPDEEELTHPFSTFLSAGFLTQVLPLHMPPPSLSDPATEIRDAIAAETTDQVQTLDDALDEDEDEEEEDEEEEATLRGRVVHANWKSDGEEADDDEEDEDEDGDSFSVKSVLSDNKTLVRRHSITSFSKAQTPSTSTTASYVMSSSPPRPSDMQQVRLAQTIAKLRWSLVVSSPPTSPSPVAASPESLKKKSTKAGLIPMPPPPRRPASQRRRSEATTKPRFNPETNTYTRDTRSNPDHLRIIVAELRMMRHKKLLSPLKPRGFLPRRKDPFIKGTNRKISPLRFQVEE</sequence>
<accession>A0A068RPK1</accession>
<feature type="compositionally biased region" description="Acidic residues" evidence="1">
    <location>
        <begin position="152"/>
        <end position="168"/>
    </location>
</feature>
<protein>
    <submittedName>
        <fullName evidence="2">Uncharacterized protein</fullName>
    </submittedName>
</protein>
<proteinExistence type="predicted"/>
<keyword evidence="3" id="KW-1185">Reference proteome</keyword>
<feature type="compositionally biased region" description="Polar residues" evidence="1">
    <location>
        <begin position="1"/>
        <end position="26"/>
    </location>
</feature>
<organism evidence="2 3">
    <name type="scientific">Lichtheimia corymbifera JMRC:FSU:9682</name>
    <dbReference type="NCBI Taxonomy" id="1263082"/>
    <lineage>
        <taxon>Eukaryota</taxon>
        <taxon>Fungi</taxon>
        <taxon>Fungi incertae sedis</taxon>
        <taxon>Mucoromycota</taxon>
        <taxon>Mucoromycotina</taxon>
        <taxon>Mucoromycetes</taxon>
        <taxon>Mucorales</taxon>
        <taxon>Lichtheimiaceae</taxon>
        <taxon>Lichtheimia</taxon>
    </lineage>
</organism>
<dbReference type="Proteomes" id="UP000027586">
    <property type="component" value="Unassembled WGS sequence"/>
</dbReference>
<dbReference type="VEuPathDB" id="FungiDB:LCOR_03226.1"/>
<evidence type="ECO:0000313" key="2">
    <source>
        <dbReference type="EMBL" id="CDH51650.1"/>
    </source>
</evidence>
<feature type="compositionally biased region" description="Polar residues" evidence="1">
    <location>
        <begin position="219"/>
        <end position="250"/>
    </location>
</feature>
<dbReference type="OrthoDB" id="2287482at2759"/>
<dbReference type="EMBL" id="CBTN010000010">
    <property type="protein sequence ID" value="CDH51650.1"/>
    <property type="molecule type" value="Genomic_DNA"/>
</dbReference>
<dbReference type="AlphaFoldDB" id="A0A068RPK1"/>
<feature type="region of interest" description="Disordered" evidence="1">
    <location>
        <begin position="266"/>
        <end position="331"/>
    </location>
</feature>
<evidence type="ECO:0000313" key="3">
    <source>
        <dbReference type="Proteomes" id="UP000027586"/>
    </source>
</evidence>
<name>A0A068RPK1_9FUNG</name>
<comment type="caution">
    <text evidence="2">The sequence shown here is derived from an EMBL/GenBank/DDBJ whole genome shotgun (WGS) entry which is preliminary data.</text>
</comment>
<feature type="compositionally biased region" description="Polar residues" evidence="1">
    <location>
        <begin position="202"/>
        <end position="211"/>
    </location>
</feature>
<feature type="region of interest" description="Disordered" evidence="1">
    <location>
        <begin position="1"/>
        <end position="80"/>
    </location>
</feature>
<evidence type="ECO:0000256" key="1">
    <source>
        <dbReference type="SAM" id="MobiDB-lite"/>
    </source>
</evidence>
<feature type="compositionally biased region" description="Acidic residues" evidence="1">
    <location>
        <begin position="185"/>
        <end position="199"/>
    </location>
</feature>